<sequence>MPALNLLPPAEKEKLVYVWRVRALIVIASGFIAVLAVSFVLLLPTFFLLAFQKTEAIRAVAIERDAEERTGLTKRVEIVERANRLGVAVRDHEAKRGDLFGLFESLFRNVPAGIRLESITFRSKTRELTISGFAPARQVLLLLLKNMEENPRIAKVSSPVANLIREADINFSVAVTLRP</sequence>
<protein>
    <submittedName>
        <fullName evidence="2">Uncharacterized protein</fullName>
    </submittedName>
</protein>
<dbReference type="InterPro" id="IPR007813">
    <property type="entry name" value="PilN"/>
</dbReference>
<evidence type="ECO:0000256" key="1">
    <source>
        <dbReference type="SAM" id="Phobius"/>
    </source>
</evidence>
<accession>A0A1G2LGQ6</accession>
<dbReference type="EMBL" id="MHQT01000007">
    <property type="protein sequence ID" value="OHA09999.1"/>
    <property type="molecule type" value="Genomic_DNA"/>
</dbReference>
<dbReference type="STRING" id="1802281.A3A44_01295"/>
<keyword evidence="1" id="KW-0472">Membrane</keyword>
<comment type="caution">
    <text evidence="2">The sequence shown here is derived from an EMBL/GenBank/DDBJ whole genome shotgun (WGS) entry which is preliminary data.</text>
</comment>
<keyword evidence="1" id="KW-1133">Transmembrane helix</keyword>
<name>A0A1G2LGQ6_9BACT</name>
<dbReference type="Pfam" id="PF05137">
    <property type="entry name" value="PilN"/>
    <property type="match status" value="1"/>
</dbReference>
<evidence type="ECO:0000313" key="2">
    <source>
        <dbReference type="EMBL" id="OHA09999.1"/>
    </source>
</evidence>
<dbReference type="AlphaFoldDB" id="A0A1G2LGQ6"/>
<proteinExistence type="predicted"/>
<keyword evidence="1" id="KW-0812">Transmembrane</keyword>
<feature type="transmembrane region" description="Helical" evidence="1">
    <location>
        <begin position="23"/>
        <end position="51"/>
    </location>
</feature>
<organism evidence="2 3">
    <name type="scientific">Candidatus Sungbacteria bacterium RIFCSPLOWO2_01_FULL_60_25</name>
    <dbReference type="NCBI Taxonomy" id="1802281"/>
    <lineage>
        <taxon>Bacteria</taxon>
        <taxon>Candidatus Sungiibacteriota</taxon>
    </lineage>
</organism>
<dbReference type="Proteomes" id="UP000178977">
    <property type="component" value="Unassembled WGS sequence"/>
</dbReference>
<gene>
    <name evidence="2" type="ORF">A3A44_01295</name>
</gene>
<reference evidence="2 3" key="1">
    <citation type="journal article" date="2016" name="Nat. Commun.">
        <title>Thousands of microbial genomes shed light on interconnected biogeochemical processes in an aquifer system.</title>
        <authorList>
            <person name="Anantharaman K."/>
            <person name="Brown C.T."/>
            <person name="Hug L.A."/>
            <person name="Sharon I."/>
            <person name="Castelle C.J."/>
            <person name="Probst A.J."/>
            <person name="Thomas B.C."/>
            <person name="Singh A."/>
            <person name="Wilkins M.J."/>
            <person name="Karaoz U."/>
            <person name="Brodie E.L."/>
            <person name="Williams K.H."/>
            <person name="Hubbard S.S."/>
            <person name="Banfield J.F."/>
        </authorList>
    </citation>
    <scope>NUCLEOTIDE SEQUENCE [LARGE SCALE GENOMIC DNA]</scope>
</reference>
<evidence type="ECO:0000313" key="3">
    <source>
        <dbReference type="Proteomes" id="UP000178977"/>
    </source>
</evidence>